<name>A0A5C6N5N1_9TELE</name>
<evidence type="ECO:0000313" key="3">
    <source>
        <dbReference type="Proteomes" id="UP000324091"/>
    </source>
</evidence>
<dbReference type="InterPro" id="IPR032567">
    <property type="entry name" value="RTL1-rel"/>
</dbReference>
<protein>
    <recommendedName>
        <fullName evidence="4">Retrotransposon-derived protein PEG10</fullName>
    </recommendedName>
</protein>
<dbReference type="PANTHER" id="PTHR15503">
    <property type="entry name" value="LDOC1 RELATED"/>
    <property type="match status" value="1"/>
</dbReference>
<dbReference type="Gene3D" id="2.40.70.10">
    <property type="entry name" value="Acid Proteases"/>
    <property type="match status" value="1"/>
</dbReference>
<evidence type="ECO:0000256" key="1">
    <source>
        <dbReference type="SAM" id="MobiDB-lite"/>
    </source>
</evidence>
<dbReference type="InterPro" id="IPR021109">
    <property type="entry name" value="Peptidase_aspartic_dom_sf"/>
</dbReference>
<organism evidence="2 3">
    <name type="scientific">Takifugu flavidus</name>
    <name type="common">sansaifugu</name>
    <dbReference type="NCBI Taxonomy" id="433684"/>
    <lineage>
        <taxon>Eukaryota</taxon>
        <taxon>Metazoa</taxon>
        <taxon>Chordata</taxon>
        <taxon>Craniata</taxon>
        <taxon>Vertebrata</taxon>
        <taxon>Euteleostomi</taxon>
        <taxon>Actinopterygii</taxon>
        <taxon>Neopterygii</taxon>
        <taxon>Teleostei</taxon>
        <taxon>Neoteleostei</taxon>
        <taxon>Acanthomorphata</taxon>
        <taxon>Eupercaria</taxon>
        <taxon>Tetraodontiformes</taxon>
        <taxon>Tetradontoidea</taxon>
        <taxon>Tetraodontidae</taxon>
        <taxon>Takifugu</taxon>
    </lineage>
</organism>
<dbReference type="SUPFAM" id="SSF50630">
    <property type="entry name" value="Acid proteases"/>
    <property type="match status" value="1"/>
</dbReference>
<feature type="region of interest" description="Disordered" evidence="1">
    <location>
        <begin position="20"/>
        <end position="45"/>
    </location>
</feature>
<dbReference type="EMBL" id="RHFK02000017">
    <property type="protein sequence ID" value="TWW62375.1"/>
    <property type="molecule type" value="Genomic_DNA"/>
</dbReference>
<proteinExistence type="predicted"/>
<dbReference type="PANTHER" id="PTHR15503:SF36">
    <property type="entry name" value="RETROTRANSPOSON GAG-LIKE PROTEIN 5"/>
    <property type="match status" value="1"/>
</dbReference>
<accession>A0A5C6N5N1</accession>
<comment type="caution">
    <text evidence="2">The sequence shown here is derived from an EMBL/GenBank/DDBJ whole genome shotgun (WGS) entry which is preliminary data.</text>
</comment>
<keyword evidence="3" id="KW-1185">Reference proteome</keyword>
<sequence>MCSVASSLNYFHPSIHPSIHPSSGTCSPPGTAPEPRVGTPERYSGDPEGCNPFLTNCSILFALQPYTFASEAARVAFTINHLTGRECLWGTAEWERGTPASSSFQAFSAELCKVFVAVSLGLDATGELMSLKQGSRPIADYAIDFPPYIKDALVSFDLPPSLDGLIELTSRLDRRIQARRRELRQGGAEYRSSARLRGSPAESASGGAKPMRGGLSSKRGRNAEPDSRLQPPARPLFHVRLLLAGGSHTLATFIDSGADVSLIDKELSIQLGMDRVPLPHSVPASALDGHLLGTVTHQTTPIHMLLSGNHHETIQFHVLKSPHLPFILGYPWLRRHNPNIDWAMDPFWGGVPPVTRSALIKLLYLYYQSNPFRPPTCPGYPPNTMTSSRCSARLRLPPCPLIGPTTVP</sequence>
<feature type="region of interest" description="Disordered" evidence="1">
    <location>
        <begin position="183"/>
        <end position="231"/>
    </location>
</feature>
<dbReference type="Proteomes" id="UP000324091">
    <property type="component" value="Chromosome 4"/>
</dbReference>
<evidence type="ECO:0008006" key="4">
    <source>
        <dbReference type="Google" id="ProtNLM"/>
    </source>
</evidence>
<evidence type="ECO:0000313" key="2">
    <source>
        <dbReference type="EMBL" id="TWW62375.1"/>
    </source>
</evidence>
<dbReference type="CDD" id="cd00303">
    <property type="entry name" value="retropepsin_like"/>
    <property type="match status" value="1"/>
</dbReference>
<reference evidence="2 3" key="1">
    <citation type="submission" date="2019-04" db="EMBL/GenBank/DDBJ databases">
        <title>Chromosome genome assembly for Takifugu flavidus.</title>
        <authorList>
            <person name="Xiao S."/>
        </authorList>
    </citation>
    <scope>NUCLEOTIDE SEQUENCE [LARGE SCALE GENOMIC DNA]</scope>
    <source>
        <strain evidence="2">HTHZ2018</strain>
        <tissue evidence="2">Muscle</tissue>
    </source>
</reference>
<gene>
    <name evidence="2" type="ORF">D4764_04G0010220</name>
</gene>
<dbReference type="AlphaFoldDB" id="A0A5C6N5N1"/>